<dbReference type="AlphaFoldDB" id="A0A2A2J6U9"/>
<evidence type="ECO:0000256" key="1">
    <source>
        <dbReference type="SAM" id="MobiDB-lite"/>
    </source>
</evidence>
<comment type="caution">
    <text evidence="2">The sequence shown here is derived from an EMBL/GenBank/DDBJ whole genome shotgun (WGS) entry which is preliminary data.</text>
</comment>
<sequence>MGRQREKEERNRRRKTRESGKQKWRRNDGKQKLNSANVRSARGKERNKQKREDNDGGRTGKDEGGKELPLHRSADARPLCSA</sequence>
<reference evidence="2 3" key="1">
    <citation type="journal article" date="2017" name="Curr. Biol.">
        <title>Genome architecture and evolution of a unichromosomal asexual nematode.</title>
        <authorList>
            <person name="Fradin H."/>
            <person name="Zegar C."/>
            <person name="Gutwein M."/>
            <person name="Lucas J."/>
            <person name="Kovtun M."/>
            <person name="Corcoran D."/>
            <person name="Baugh L.R."/>
            <person name="Kiontke K."/>
            <person name="Gunsalus K."/>
            <person name="Fitch D.H."/>
            <person name="Piano F."/>
        </authorList>
    </citation>
    <scope>NUCLEOTIDE SEQUENCE [LARGE SCALE GENOMIC DNA]</scope>
    <source>
        <strain evidence="2">PF1309</strain>
    </source>
</reference>
<evidence type="ECO:0000313" key="2">
    <source>
        <dbReference type="EMBL" id="PAV57417.1"/>
    </source>
</evidence>
<proteinExistence type="predicted"/>
<gene>
    <name evidence="2" type="ORF">WR25_07613</name>
</gene>
<protein>
    <submittedName>
        <fullName evidence="2">Uncharacterized protein</fullName>
    </submittedName>
</protein>
<evidence type="ECO:0000313" key="3">
    <source>
        <dbReference type="Proteomes" id="UP000218231"/>
    </source>
</evidence>
<dbReference type="EMBL" id="LIAE01010639">
    <property type="protein sequence ID" value="PAV57417.1"/>
    <property type="molecule type" value="Genomic_DNA"/>
</dbReference>
<feature type="compositionally biased region" description="Basic and acidic residues" evidence="1">
    <location>
        <begin position="42"/>
        <end position="75"/>
    </location>
</feature>
<organism evidence="2 3">
    <name type="scientific">Diploscapter pachys</name>
    <dbReference type="NCBI Taxonomy" id="2018661"/>
    <lineage>
        <taxon>Eukaryota</taxon>
        <taxon>Metazoa</taxon>
        <taxon>Ecdysozoa</taxon>
        <taxon>Nematoda</taxon>
        <taxon>Chromadorea</taxon>
        <taxon>Rhabditida</taxon>
        <taxon>Rhabditina</taxon>
        <taxon>Rhabditomorpha</taxon>
        <taxon>Rhabditoidea</taxon>
        <taxon>Rhabditidae</taxon>
        <taxon>Diploscapter</taxon>
    </lineage>
</organism>
<feature type="region of interest" description="Disordered" evidence="1">
    <location>
        <begin position="1"/>
        <end position="82"/>
    </location>
</feature>
<keyword evidence="3" id="KW-1185">Reference proteome</keyword>
<dbReference type="Proteomes" id="UP000218231">
    <property type="component" value="Unassembled WGS sequence"/>
</dbReference>
<accession>A0A2A2J6U9</accession>
<feature type="compositionally biased region" description="Basic and acidic residues" evidence="1">
    <location>
        <begin position="1"/>
        <end position="31"/>
    </location>
</feature>
<name>A0A2A2J6U9_9BILA</name>